<gene>
    <name evidence="1" type="primary">Cfap47_3</name>
    <name evidence="1" type="ORF">HIRRUS_R08657</name>
</gene>
<protein>
    <submittedName>
        <fullName evidence="1">CFA47 protein</fullName>
    </submittedName>
</protein>
<reference evidence="1 2" key="1">
    <citation type="submission" date="2019-09" db="EMBL/GenBank/DDBJ databases">
        <title>Bird 10,000 Genomes (B10K) Project - Family phase.</title>
        <authorList>
            <person name="Zhang G."/>
        </authorList>
    </citation>
    <scope>NUCLEOTIDE SEQUENCE [LARGE SCALE GENOMIC DNA]</scope>
    <source>
        <strain evidence="1">B10K-DU-001-67</strain>
        <tissue evidence="1">Muscle</tissue>
    </source>
</reference>
<name>A0A7L4F1S9_HIRRU</name>
<proteinExistence type="predicted"/>
<accession>A0A7L4F1S9</accession>
<dbReference type="EMBL" id="VZZX01011288">
    <property type="protein sequence ID" value="NXW79632.1"/>
    <property type="molecule type" value="Genomic_DNA"/>
</dbReference>
<evidence type="ECO:0000313" key="2">
    <source>
        <dbReference type="Proteomes" id="UP000585317"/>
    </source>
</evidence>
<dbReference type="Proteomes" id="UP000585317">
    <property type="component" value="Unassembled WGS sequence"/>
</dbReference>
<dbReference type="GO" id="GO:0007288">
    <property type="term" value="P:sperm axoneme assembly"/>
    <property type="evidence" value="ECO:0007669"/>
    <property type="project" value="TreeGrafter"/>
</dbReference>
<dbReference type="PANTHER" id="PTHR45912:SF3">
    <property type="entry name" value="CILIA- AND FLAGELLA-ASSOCIATED PROTEIN 47"/>
    <property type="match status" value="1"/>
</dbReference>
<dbReference type="GO" id="GO:0005929">
    <property type="term" value="C:cilium"/>
    <property type="evidence" value="ECO:0007669"/>
    <property type="project" value="TreeGrafter"/>
</dbReference>
<feature type="non-terminal residue" evidence="1">
    <location>
        <position position="116"/>
    </location>
</feature>
<dbReference type="PANTHER" id="PTHR45912">
    <property type="entry name" value="CILIA- AND FLAGELLA-ASSOCIATED PROTEIN 47"/>
    <property type="match status" value="1"/>
</dbReference>
<organism evidence="1 2">
    <name type="scientific">Hirundo rustica</name>
    <name type="common">Barn swallow</name>
    <dbReference type="NCBI Taxonomy" id="43150"/>
    <lineage>
        <taxon>Eukaryota</taxon>
        <taxon>Metazoa</taxon>
        <taxon>Chordata</taxon>
        <taxon>Craniata</taxon>
        <taxon>Vertebrata</taxon>
        <taxon>Euteleostomi</taxon>
        <taxon>Archelosauria</taxon>
        <taxon>Archosauria</taxon>
        <taxon>Dinosauria</taxon>
        <taxon>Saurischia</taxon>
        <taxon>Theropoda</taxon>
        <taxon>Coelurosauria</taxon>
        <taxon>Aves</taxon>
        <taxon>Neognathae</taxon>
        <taxon>Neoaves</taxon>
        <taxon>Telluraves</taxon>
        <taxon>Australaves</taxon>
        <taxon>Passeriformes</taxon>
        <taxon>Sylvioidea</taxon>
        <taxon>Hirundinidae</taxon>
        <taxon>Hirundo</taxon>
    </lineage>
</organism>
<feature type="non-terminal residue" evidence="1">
    <location>
        <position position="1"/>
    </location>
</feature>
<dbReference type="AlphaFoldDB" id="A0A7L4F1S9"/>
<sequence>STIEFTGALHATIVKQVRLKNPSNKTLAYNALLVGRDADDFSLSKGNTATIPPLRQGFVTVEFTIRFLRPADAVLILISDKVDGADGATMTFSLKSEVKKIEPLSMIKCRSPCYEL</sequence>
<comment type="caution">
    <text evidence="1">The sequence shown here is derived from an EMBL/GenBank/DDBJ whole genome shotgun (WGS) entry which is preliminary data.</text>
</comment>
<evidence type="ECO:0000313" key="1">
    <source>
        <dbReference type="EMBL" id="NXW79632.1"/>
    </source>
</evidence>